<dbReference type="EMBL" id="BGPR01031607">
    <property type="protein sequence ID" value="GBO04795.1"/>
    <property type="molecule type" value="Genomic_DNA"/>
</dbReference>
<accession>A0A4Y2TVX3</accession>
<organism evidence="1 2">
    <name type="scientific">Araneus ventricosus</name>
    <name type="common">Orbweaver spider</name>
    <name type="synonym">Epeira ventricosa</name>
    <dbReference type="NCBI Taxonomy" id="182803"/>
    <lineage>
        <taxon>Eukaryota</taxon>
        <taxon>Metazoa</taxon>
        <taxon>Ecdysozoa</taxon>
        <taxon>Arthropoda</taxon>
        <taxon>Chelicerata</taxon>
        <taxon>Arachnida</taxon>
        <taxon>Araneae</taxon>
        <taxon>Araneomorphae</taxon>
        <taxon>Entelegynae</taxon>
        <taxon>Araneoidea</taxon>
        <taxon>Araneidae</taxon>
        <taxon>Araneus</taxon>
    </lineage>
</organism>
<protein>
    <submittedName>
        <fullName evidence="1">Uncharacterized protein</fullName>
    </submittedName>
</protein>
<evidence type="ECO:0000313" key="1">
    <source>
        <dbReference type="EMBL" id="GBO04795.1"/>
    </source>
</evidence>
<name>A0A4Y2TVX3_ARAVE</name>
<proteinExistence type="predicted"/>
<dbReference type="AlphaFoldDB" id="A0A4Y2TVX3"/>
<comment type="caution">
    <text evidence="1">The sequence shown here is derived from an EMBL/GenBank/DDBJ whole genome shotgun (WGS) entry which is preliminary data.</text>
</comment>
<dbReference type="Proteomes" id="UP000499080">
    <property type="component" value="Unassembled WGS sequence"/>
</dbReference>
<evidence type="ECO:0000313" key="2">
    <source>
        <dbReference type="Proteomes" id="UP000499080"/>
    </source>
</evidence>
<sequence length="112" mass="13323">MRLWLKFHSSKRFSLDRESVTLNSSISIYCWEIGFFNVFFEATPTDFVILNRGHMTRTTPELAAKLPHHTRRRTFGPPTYHLTCKGHNRRLIFSRIECRSWRTLAPMPTPYH</sequence>
<reference evidence="1 2" key="1">
    <citation type="journal article" date="2019" name="Sci. Rep.">
        <title>Orb-weaving spider Araneus ventricosus genome elucidates the spidroin gene catalogue.</title>
        <authorList>
            <person name="Kono N."/>
            <person name="Nakamura H."/>
            <person name="Ohtoshi R."/>
            <person name="Moran D.A.P."/>
            <person name="Shinohara A."/>
            <person name="Yoshida Y."/>
            <person name="Fujiwara M."/>
            <person name="Mori M."/>
            <person name="Tomita M."/>
            <person name="Arakawa K."/>
        </authorList>
    </citation>
    <scope>NUCLEOTIDE SEQUENCE [LARGE SCALE GENOMIC DNA]</scope>
</reference>
<gene>
    <name evidence="1" type="ORF">AVEN_62356_1</name>
</gene>
<keyword evidence="2" id="KW-1185">Reference proteome</keyword>